<evidence type="ECO:0000256" key="1">
    <source>
        <dbReference type="SAM" id="Phobius"/>
    </source>
</evidence>
<feature type="transmembrane region" description="Helical" evidence="1">
    <location>
        <begin position="159"/>
        <end position="178"/>
    </location>
</feature>
<sequence length="420" mass="45624">MPGHNEVTSNAALAREQLNRLLAHPLFTNSKRYPVLLAYTVEQALLGNAGELKERTIGVEAFGREPNYDVNLDPVVRTTAAEVRKRLIQYYYSPDHAGELIIELPVGSYAPLFREPSPHAAVQTGTQLVYESPEAFPQGRVEPGARLADSPEGSAGRTVYVWIPIALLVAGLLGFGIGRVRFPGQTARPSGPTNPSGLSNMDRFWEPITATSSRVTYCLGVPTDAVDLQSRTTPVFPAGESGSLNVYDVITLARSIAPLVPKNGEFRVLAASDTGFAQLREGPSVMIGAFDNPWTMRITQDLPIGFEFDNHVRKVVDRKSSPKGIWTLQWQVPMKSLARDYAVVARIHDQVSGQPVIILAGILGEGTEAASEVVSNPAYLDAMLQKAPKNWDQMNLEAVIEANVIEGHPGPPAVVAVETW</sequence>
<dbReference type="AlphaFoldDB" id="A0A4V2G306"/>
<comment type="caution">
    <text evidence="2">The sequence shown here is derived from an EMBL/GenBank/DDBJ whole genome shotgun (WGS) entry which is preliminary data.</text>
</comment>
<reference evidence="2 3" key="1">
    <citation type="submission" date="2019-02" db="EMBL/GenBank/DDBJ databases">
        <title>Genomic Encyclopedia of Archaeal and Bacterial Type Strains, Phase II (KMG-II): from individual species to whole genera.</title>
        <authorList>
            <person name="Goeker M."/>
        </authorList>
    </citation>
    <scope>NUCLEOTIDE SEQUENCE [LARGE SCALE GENOMIC DNA]</scope>
    <source>
        <strain evidence="2 3">DSM 18101</strain>
    </source>
</reference>
<accession>A0A4V2G306</accession>
<dbReference type="EMBL" id="SHKW01000003">
    <property type="protein sequence ID" value="RZU35226.1"/>
    <property type="molecule type" value="Genomic_DNA"/>
</dbReference>
<dbReference type="Proteomes" id="UP000292958">
    <property type="component" value="Unassembled WGS sequence"/>
</dbReference>
<dbReference type="OrthoDB" id="115074at2"/>
<proteinExistence type="predicted"/>
<evidence type="ECO:0000313" key="3">
    <source>
        <dbReference type="Proteomes" id="UP000292958"/>
    </source>
</evidence>
<keyword evidence="1" id="KW-1133">Transmembrane helix</keyword>
<evidence type="ECO:0000313" key="2">
    <source>
        <dbReference type="EMBL" id="RZU35226.1"/>
    </source>
</evidence>
<dbReference type="RefSeq" id="WP_130424483.1">
    <property type="nucleotide sequence ID" value="NZ_SHKW01000003.1"/>
</dbReference>
<protein>
    <submittedName>
        <fullName evidence="2">Uncharacterized protein</fullName>
    </submittedName>
</protein>
<name>A0A4V2G306_9BACT</name>
<keyword evidence="1" id="KW-0472">Membrane</keyword>
<organism evidence="2 3">
    <name type="scientific">Edaphobacter modestus</name>
    <dbReference type="NCBI Taxonomy" id="388466"/>
    <lineage>
        <taxon>Bacteria</taxon>
        <taxon>Pseudomonadati</taxon>
        <taxon>Acidobacteriota</taxon>
        <taxon>Terriglobia</taxon>
        <taxon>Terriglobales</taxon>
        <taxon>Acidobacteriaceae</taxon>
        <taxon>Edaphobacter</taxon>
    </lineage>
</organism>
<keyword evidence="1" id="KW-0812">Transmembrane</keyword>
<gene>
    <name evidence="2" type="ORF">BDD14_5987</name>
</gene>
<keyword evidence="3" id="KW-1185">Reference proteome</keyword>